<dbReference type="InterPro" id="IPR050905">
    <property type="entry name" value="Plant_NBS-LRR"/>
</dbReference>
<evidence type="ECO:0000313" key="2">
    <source>
        <dbReference type="EMBL" id="RVW64551.1"/>
    </source>
</evidence>
<keyword evidence="1" id="KW-0611">Plant defense</keyword>
<name>A0A438FX72_VITVI</name>
<gene>
    <name evidence="2" type="ORF">CK203_040375</name>
</gene>
<proteinExistence type="predicted"/>
<dbReference type="AlphaFoldDB" id="A0A438FX72"/>
<organism evidence="2 3">
    <name type="scientific">Vitis vinifera</name>
    <name type="common">Grape</name>
    <dbReference type="NCBI Taxonomy" id="29760"/>
    <lineage>
        <taxon>Eukaryota</taxon>
        <taxon>Viridiplantae</taxon>
        <taxon>Streptophyta</taxon>
        <taxon>Embryophyta</taxon>
        <taxon>Tracheophyta</taxon>
        <taxon>Spermatophyta</taxon>
        <taxon>Magnoliopsida</taxon>
        <taxon>eudicotyledons</taxon>
        <taxon>Gunneridae</taxon>
        <taxon>Pentapetalae</taxon>
        <taxon>rosids</taxon>
        <taxon>Vitales</taxon>
        <taxon>Vitaceae</taxon>
        <taxon>Viteae</taxon>
        <taxon>Vitis</taxon>
    </lineage>
</organism>
<evidence type="ECO:0008006" key="4">
    <source>
        <dbReference type="Google" id="ProtNLM"/>
    </source>
</evidence>
<evidence type="ECO:0000256" key="1">
    <source>
        <dbReference type="ARBA" id="ARBA00022821"/>
    </source>
</evidence>
<dbReference type="PANTHER" id="PTHR33463">
    <property type="entry name" value="NB-ARC DOMAIN-CONTAINING PROTEIN-RELATED"/>
    <property type="match status" value="1"/>
</dbReference>
<sequence length="142" mass="16413">MAESVITIATTIAEKIAGYLVAPIGRRLSYLFCYRSHMDDLNNKVQELGLPIVEDWLTRADENTGEAKTFMEDEKKRTKSCFYGWCPNLKSRYQLGREADKKAQVIVEIQQHRNFPDGVSYRVPPRNVTFKIMNLLSQEPRL</sequence>
<dbReference type="Proteomes" id="UP000288805">
    <property type="component" value="Unassembled WGS sequence"/>
</dbReference>
<comment type="caution">
    <text evidence="2">The sequence shown here is derived from an EMBL/GenBank/DDBJ whole genome shotgun (WGS) entry which is preliminary data.</text>
</comment>
<reference evidence="2 3" key="1">
    <citation type="journal article" date="2018" name="PLoS Genet.">
        <title>Population sequencing reveals clonal diversity and ancestral inbreeding in the grapevine cultivar Chardonnay.</title>
        <authorList>
            <person name="Roach M.J."/>
            <person name="Johnson D.L."/>
            <person name="Bohlmann J."/>
            <person name="van Vuuren H.J."/>
            <person name="Jones S.J."/>
            <person name="Pretorius I.S."/>
            <person name="Schmidt S.A."/>
            <person name="Borneman A.R."/>
        </authorList>
    </citation>
    <scope>NUCLEOTIDE SEQUENCE [LARGE SCALE GENOMIC DNA]</scope>
    <source>
        <strain evidence="3">cv. Chardonnay</strain>
        <tissue evidence="2">Leaf</tissue>
    </source>
</reference>
<dbReference type="PANTHER" id="PTHR33463:SF198">
    <property type="entry name" value="RPP4C3"/>
    <property type="match status" value="1"/>
</dbReference>
<accession>A0A438FX72</accession>
<protein>
    <recommendedName>
        <fullName evidence="4">Disease resistance protein</fullName>
    </recommendedName>
</protein>
<dbReference type="EMBL" id="QGNW01000719">
    <property type="protein sequence ID" value="RVW64551.1"/>
    <property type="molecule type" value="Genomic_DNA"/>
</dbReference>
<evidence type="ECO:0000313" key="3">
    <source>
        <dbReference type="Proteomes" id="UP000288805"/>
    </source>
</evidence>